<feature type="compositionally biased region" description="Polar residues" evidence="1">
    <location>
        <begin position="1"/>
        <end position="12"/>
    </location>
</feature>
<protein>
    <submittedName>
        <fullName evidence="2">Uncharacterized protein</fullName>
    </submittedName>
</protein>
<dbReference type="EMBL" id="AP022586">
    <property type="protein sequence ID" value="BBY15195.1"/>
    <property type="molecule type" value="Genomic_DNA"/>
</dbReference>
<reference evidence="2 3" key="1">
    <citation type="journal article" date="2019" name="Emerg. Microbes Infect.">
        <title>Comprehensive subspecies identification of 175 nontuberculous mycobacteria species based on 7547 genomic profiles.</title>
        <authorList>
            <person name="Matsumoto Y."/>
            <person name="Kinjo T."/>
            <person name="Motooka D."/>
            <person name="Nabeya D."/>
            <person name="Jung N."/>
            <person name="Uechi K."/>
            <person name="Horii T."/>
            <person name="Iida T."/>
            <person name="Fujita J."/>
            <person name="Nakamura S."/>
        </authorList>
    </citation>
    <scope>NUCLEOTIDE SEQUENCE [LARGE SCALE GENOMIC DNA]</scope>
    <source>
        <strain evidence="2 3">JCM 17423</strain>
    </source>
</reference>
<name>A0AAD1MRU9_9MYCO</name>
<dbReference type="AlphaFoldDB" id="A0AAD1MRU9"/>
<dbReference type="RefSeq" id="WP_134060185.1">
    <property type="nucleotide sequence ID" value="NZ_AP022586.1"/>
</dbReference>
<dbReference type="Gene3D" id="3.90.930.1">
    <property type="match status" value="1"/>
</dbReference>
<gene>
    <name evidence="2" type="ORF">MLIT_07870</name>
</gene>
<sequence>MAVSASLGTAPTTEVEHADGSTTTVSVTPTGEVYRAVRFIADDGAKVSIGSDGAGEVTEIHTYSDGRVYTEITHDDGTSFATDHRPGKDQSDETISRHRDGSVHTSRTDVEHNDLAQITTTTTTHPGGVDTLVVTAVHGPAGDHVIREFEAADGTREVRTEFPDGQWQEIRTLPDGSSSSTTFVLDAHGGSSTIEVDASGAQTVVTQEFDPATNTTTTTTRSPDGHAETVLDRAYVKPDGSRFSEHVAADGTRTTRLERLDGSSDETTLHTDGTTETAQRVLYPDGSSMHEVVHADGTRESTLMVPRPDGSTETVFNASDGTTVRMRLAEDGSVDRHIHREDGSSERTILGPEGMGTKTITAADGSTMVLDQWIDPVLTVDRSLVPDDLTTTGAVDDAPFADDPLVLCDPGDLPIPDDLTPVVLDRPLTSDGINAGPVVSDAWEGPFDEAPAPHPEATNVEPDFSVDVLKMCEEPIETNEMSDLGYEQPVYETTCQDGPDGAAVDCLDQPVVG</sequence>
<keyword evidence="3" id="KW-1185">Reference proteome</keyword>
<evidence type="ECO:0000313" key="3">
    <source>
        <dbReference type="Proteomes" id="UP000466607"/>
    </source>
</evidence>
<organism evidence="2 3">
    <name type="scientific">Mycolicibacterium litorale</name>
    <dbReference type="NCBI Taxonomy" id="758802"/>
    <lineage>
        <taxon>Bacteria</taxon>
        <taxon>Bacillati</taxon>
        <taxon>Actinomycetota</taxon>
        <taxon>Actinomycetes</taxon>
        <taxon>Mycobacteriales</taxon>
        <taxon>Mycobacteriaceae</taxon>
        <taxon>Mycolicibacterium</taxon>
    </lineage>
</organism>
<feature type="region of interest" description="Disordered" evidence="1">
    <location>
        <begin position="1"/>
        <end position="26"/>
    </location>
</feature>
<evidence type="ECO:0000313" key="2">
    <source>
        <dbReference type="EMBL" id="BBY15195.1"/>
    </source>
</evidence>
<feature type="region of interest" description="Disordered" evidence="1">
    <location>
        <begin position="76"/>
        <end position="108"/>
    </location>
</feature>
<evidence type="ECO:0000256" key="1">
    <source>
        <dbReference type="SAM" id="MobiDB-lite"/>
    </source>
</evidence>
<accession>A0AAD1MRU9</accession>
<proteinExistence type="predicted"/>
<dbReference type="Proteomes" id="UP000466607">
    <property type="component" value="Chromosome"/>
</dbReference>